<dbReference type="GO" id="GO:0003735">
    <property type="term" value="F:structural constituent of ribosome"/>
    <property type="evidence" value="ECO:0007669"/>
    <property type="project" value="UniProtKB-UniRule"/>
</dbReference>
<dbReference type="PANTHER" id="PTHR10744">
    <property type="entry name" value="40S RIBOSOMAL PROTEIN S11 FAMILY MEMBER"/>
    <property type="match status" value="1"/>
</dbReference>
<gene>
    <name evidence="6" type="primary">rpsQ</name>
    <name evidence="7" type="ORF">A3B18_01815</name>
</gene>
<evidence type="ECO:0000256" key="5">
    <source>
        <dbReference type="ARBA" id="ARBA00023274"/>
    </source>
</evidence>
<evidence type="ECO:0000256" key="1">
    <source>
        <dbReference type="ARBA" id="ARBA00010254"/>
    </source>
</evidence>
<dbReference type="SUPFAM" id="SSF50249">
    <property type="entry name" value="Nucleic acid-binding proteins"/>
    <property type="match status" value="1"/>
</dbReference>
<dbReference type="EMBL" id="MFIE01000006">
    <property type="protein sequence ID" value="OGF83159.1"/>
    <property type="molecule type" value="Genomic_DNA"/>
</dbReference>
<dbReference type="Gene3D" id="2.40.50.140">
    <property type="entry name" value="Nucleic acid-binding proteins"/>
    <property type="match status" value="1"/>
</dbReference>
<organism evidence="7 8">
    <name type="scientific">Candidatus Giovannonibacteria bacterium RIFCSPLOWO2_01_FULL_46_13</name>
    <dbReference type="NCBI Taxonomy" id="1798352"/>
    <lineage>
        <taxon>Bacteria</taxon>
        <taxon>Candidatus Giovannoniibacteriota</taxon>
    </lineage>
</organism>
<dbReference type="GO" id="GO:0006412">
    <property type="term" value="P:translation"/>
    <property type="evidence" value="ECO:0007669"/>
    <property type="project" value="UniProtKB-UniRule"/>
</dbReference>
<evidence type="ECO:0000313" key="8">
    <source>
        <dbReference type="Proteomes" id="UP000178684"/>
    </source>
</evidence>
<evidence type="ECO:0000256" key="4">
    <source>
        <dbReference type="ARBA" id="ARBA00022980"/>
    </source>
</evidence>
<comment type="subunit">
    <text evidence="6">Part of the 30S ribosomal subunit.</text>
</comment>
<dbReference type="PRINTS" id="PR00973">
    <property type="entry name" value="RIBOSOMALS17"/>
</dbReference>
<dbReference type="AlphaFoldDB" id="A0A1F5X5K8"/>
<dbReference type="CDD" id="cd00364">
    <property type="entry name" value="Ribosomal_uS17"/>
    <property type="match status" value="1"/>
</dbReference>
<accession>A0A1F5X5K8</accession>
<comment type="similarity">
    <text evidence="1 6">Belongs to the universal ribosomal protein uS17 family.</text>
</comment>
<reference evidence="7 8" key="1">
    <citation type="journal article" date="2016" name="Nat. Commun.">
        <title>Thousands of microbial genomes shed light on interconnected biogeochemical processes in an aquifer system.</title>
        <authorList>
            <person name="Anantharaman K."/>
            <person name="Brown C.T."/>
            <person name="Hug L.A."/>
            <person name="Sharon I."/>
            <person name="Castelle C.J."/>
            <person name="Probst A.J."/>
            <person name="Thomas B.C."/>
            <person name="Singh A."/>
            <person name="Wilkins M.J."/>
            <person name="Karaoz U."/>
            <person name="Brodie E.L."/>
            <person name="Williams K.H."/>
            <person name="Hubbard S.S."/>
            <person name="Banfield J.F."/>
        </authorList>
    </citation>
    <scope>NUCLEOTIDE SEQUENCE [LARGE SCALE GENOMIC DNA]</scope>
</reference>
<evidence type="ECO:0000313" key="7">
    <source>
        <dbReference type="EMBL" id="OGF83159.1"/>
    </source>
</evidence>
<comment type="function">
    <text evidence="6">One of the primary rRNA binding proteins, it binds specifically to the 5'-end of 16S ribosomal RNA.</text>
</comment>
<dbReference type="HAMAP" id="MF_01345_B">
    <property type="entry name" value="Ribosomal_uS17_B"/>
    <property type="match status" value="1"/>
</dbReference>
<evidence type="ECO:0000256" key="2">
    <source>
        <dbReference type="ARBA" id="ARBA00022730"/>
    </source>
</evidence>
<dbReference type="NCBIfam" id="TIGR03635">
    <property type="entry name" value="uS17_bact"/>
    <property type="match status" value="1"/>
</dbReference>
<dbReference type="InterPro" id="IPR000266">
    <property type="entry name" value="Ribosomal_uS17"/>
</dbReference>
<dbReference type="Proteomes" id="UP000178684">
    <property type="component" value="Unassembled WGS sequence"/>
</dbReference>
<keyword evidence="3 6" id="KW-0694">RNA-binding</keyword>
<comment type="caution">
    <text evidence="7">The sequence shown here is derived from an EMBL/GenBank/DDBJ whole genome shotgun (WGS) entry which is preliminary data.</text>
</comment>
<proteinExistence type="inferred from homology"/>
<keyword evidence="5 6" id="KW-0687">Ribonucleoprotein</keyword>
<dbReference type="InterPro" id="IPR012340">
    <property type="entry name" value="NA-bd_OB-fold"/>
</dbReference>
<evidence type="ECO:0000256" key="6">
    <source>
        <dbReference type="HAMAP-Rule" id="MF_01345"/>
    </source>
</evidence>
<name>A0A1F5X5K8_9BACT</name>
<dbReference type="NCBIfam" id="NF004123">
    <property type="entry name" value="PRK05610.1"/>
    <property type="match status" value="1"/>
</dbReference>
<keyword evidence="4 6" id="KW-0689">Ribosomal protein</keyword>
<dbReference type="Pfam" id="PF00366">
    <property type="entry name" value="Ribosomal_S17"/>
    <property type="match status" value="1"/>
</dbReference>
<dbReference type="GO" id="GO:0022627">
    <property type="term" value="C:cytosolic small ribosomal subunit"/>
    <property type="evidence" value="ECO:0007669"/>
    <property type="project" value="UniProtKB-UniRule"/>
</dbReference>
<protein>
    <recommendedName>
        <fullName evidence="6">Small ribosomal subunit protein uS17</fullName>
    </recommendedName>
</protein>
<sequence>MTETRSKIFRGEVVSDSMQKTRVVKIERYFKIPKYGKYIKRSKRLKAHDENNEYKVGDKVVIQEVKPMSREKRWKIVSKI</sequence>
<dbReference type="InterPro" id="IPR019984">
    <property type="entry name" value="Ribosomal_uS17_bact/chlr"/>
</dbReference>
<evidence type="ECO:0000256" key="3">
    <source>
        <dbReference type="ARBA" id="ARBA00022884"/>
    </source>
</evidence>
<dbReference type="GO" id="GO:0019843">
    <property type="term" value="F:rRNA binding"/>
    <property type="evidence" value="ECO:0007669"/>
    <property type="project" value="UniProtKB-UniRule"/>
</dbReference>
<dbReference type="PANTHER" id="PTHR10744:SF1">
    <property type="entry name" value="SMALL RIBOSOMAL SUBUNIT PROTEIN US17M"/>
    <property type="match status" value="1"/>
</dbReference>
<keyword evidence="2 6" id="KW-0699">rRNA-binding</keyword>